<dbReference type="EC" id="2.7.11.22" evidence="1"/>
<keyword evidence="14" id="KW-1185">Reference proteome</keyword>
<feature type="binding site" evidence="9">
    <location>
        <position position="34"/>
    </location>
    <ligand>
        <name>ATP</name>
        <dbReference type="ChEBI" id="CHEBI:30616"/>
    </ligand>
</feature>
<dbReference type="Gene3D" id="3.30.200.20">
    <property type="entry name" value="Phosphorylase Kinase, domain 1"/>
    <property type="match status" value="1"/>
</dbReference>
<dbReference type="AlphaFoldDB" id="A0A1R2B4J7"/>
<dbReference type="PROSITE" id="PS00108">
    <property type="entry name" value="PROTEIN_KINASE_ST"/>
    <property type="match status" value="1"/>
</dbReference>
<sequence length="490" mass="56571">MNKYDILGVVGEGAYGMVLKAKNKETGEIVAIKKFKESEDDEVVRKTIVREVKVLRMLKHDNVVQLKEAFRRQGKLYLVFEYVDRNLLEVLEERPNGLGADRVKHYIYQLCKAIDLCHGQDIIHRDIKPENLLISNDHVLKLCDFGFARPYTPSAVLTDYVATRWYRAPELLIDNIGYGKAVDMWAIGCIMGEIIDGQPLFPGESEIDQLFCIQKIMGPLIPSHMEAFQKNQRFVGLKFPDLLKFETLEKRYMGKVDKTALNFMQLLLLMDPHERISSSAALLHPYFEEISGNSNRPKTSIGLHKIAGQINSKNRLLYGTKKIEDHPNMSIMTISSKVTTEEQRAKTRSSLFISDSNELDVPKSKDIMKNQIPEDYRYFKNPMFNIVEETDAKYKFKQMKKKSKAFDPPKFMYKQNPKFKSNITNETQEAENYSSHGSFKQLPSIYTHINIEPISKKPTEVKVRQREDDPDLSGGPADKFRQYKLHKPKF</sequence>
<feature type="compositionally biased region" description="Basic and acidic residues" evidence="11">
    <location>
        <begin position="456"/>
        <end position="467"/>
    </location>
</feature>
<comment type="catalytic activity">
    <reaction evidence="8">
        <text>L-seryl-[protein] + ATP = O-phospho-L-seryl-[protein] + ADP + H(+)</text>
        <dbReference type="Rhea" id="RHEA:17989"/>
        <dbReference type="Rhea" id="RHEA-COMP:9863"/>
        <dbReference type="Rhea" id="RHEA-COMP:11604"/>
        <dbReference type="ChEBI" id="CHEBI:15378"/>
        <dbReference type="ChEBI" id="CHEBI:29999"/>
        <dbReference type="ChEBI" id="CHEBI:30616"/>
        <dbReference type="ChEBI" id="CHEBI:83421"/>
        <dbReference type="ChEBI" id="CHEBI:456216"/>
        <dbReference type="EC" id="2.7.11.22"/>
    </reaction>
</comment>
<comment type="catalytic activity">
    <reaction evidence="7">
        <text>L-threonyl-[protein] + ATP = O-phospho-L-threonyl-[protein] + ADP + H(+)</text>
        <dbReference type="Rhea" id="RHEA:46608"/>
        <dbReference type="Rhea" id="RHEA-COMP:11060"/>
        <dbReference type="Rhea" id="RHEA-COMP:11605"/>
        <dbReference type="ChEBI" id="CHEBI:15378"/>
        <dbReference type="ChEBI" id="CHEBI:30013"/>
        <dbReference type="ChEBI" id="CHEBI:30616"/>
        <dbReference type="ChEBI" id="CHEBI:61977"/>
        <dbReference type="ChEBI" id="CHEBI:456216"/>
        <dbReference type="EC" id="2.7.11.22"/>
    </reaction>
</comment>
<evidence type="ECO:0000256" key="9">
    <source>
        <dbReference type="PROSITE-ProRule" id="PRU10141"/>
    </source>
</evidence>
<keyword evidence="2 10" id="KW-0723">Serine/threonine-protein kinase</keyword>
<keyword evidence="4 9" id="KW-0547">Nucleotide-binding</keyword>
<keyword evidence="6 9" id="KW-0067">ATP-binding</keyword>
<keyword evidence="3" id="KW-0808">Transferase</keyword>
<dbReference type="InterPro" id="IPR017441">
    <property type="entry name" value="Protein_kinase_ATP_BS"/>
</dbReference>
<dbReference type="SMART" id="SM00220">
    <property type="entry name" value="S_TKc"/>
    <property type="match status" value="1"/>
</dbReference>
<dbReference type="GO" id="GO:0005524">
    <property type="term" value="F:ATP binding"/>
    <property type="evidence" value="ECO:0007669"/>
    <property type="project" value="UniProtKB-UniRule"/>
</dbReference>
<comment type="similarity">
    <text evidence="10">Belongs to the protein kinase superfamily.</text>
</comment>
<evidence type="ECO:0000313" key="13">
    <source>
        <dbReference type="EMBL" id="OMJ71723.1"/>
    </source>
</evidence>
<keyword evidence="5" id="KW-0418">Kinase</keyword>
<dbReference type="Gene3D" id="1.10.510.10">
    <property type="entry name" value="Transferase(Phosphotransferase) domain 1"/>
    <property type="match status" value="1"/>
</dbReference>
<dbReference type="OrthoDB" id="548217at2759"/>
<comment type="caution">
    <text evidence="13">The sequence shown here is derived from an EMBL/GenBank/DDBJ whole genome shotgun (WGS) entry which is preliminary data.</text>
</comment>
<dbReference type="CDD" id="cd07833">
    <property type="entry name" value="STKc_CDKL"/>
    <property type="match status" value="1"/>
</dbReference>
<feature type="domain" description="Protein kinase" evidence="12">
    <location>
        <begin position="4"/>
        <end position="287"/>
    </location>
</feature>
<evidence type="ECO:0000259" key="12">
    <source>
        <dbReference type="PROSITE" id="PS50011"/>
    </source>
</evidence>
<evidence type="ECO:0000256" key="5">
    <source>
        <dbReference type="ARBA" id="ARBA00022777"/>
    </source>
</evidence>
<evidence type="ECO:0000256" key="7">
    <source>
        <dbReference type="ARBA" id="ARBA00047811"/>
    </source>
</evidence>
<evidence type="ECO:0000256" key="4">
    <source>
        <dbReference type="ARBA" id="ARBA00022741"/>
    </source>
</evidence>
<feature type="region of interest" description="Disordered" evidence="11">
    <location>
        <begin position="456"/>
        <end position="490"/>
    </location>
</feature>
<name>A0A1R2B4J7_9CILI</name>
<dbReference type="FunFam" id="1.10.510.10:FF:000624">
    <property type="entry name" value="Mitogen-activated protein kinase"/>
    <property type="match status" value="1"/>
</dbReference>
<reference evidence="13 14" key="1">
    <citation type="submission" date="2016-11" db="EMBL/GenBank/DDBJ databases">
        <title>The macronuclear genome of Stentor coeruleus: a giant cell with tiny introns.</title>
        <authorList>
            <person name="Slabodnick M."/>
            <person name="Ruby J.G."/>
            <person name="Reiff S.B."/>
            <person name="Swart E.C."/>
            <person name="Gosai S."/>
            <person name="Prabakaran S."/>
            <person name="Witkowska E."/>
            <person name="Larue G.E."/>
            <person name="Fisher S."/>
            <person name="Freeman R.M."/>
            <person name="Gunawardena J."/>
            <person name="Chu W."/>
            <person name="Stover N.A."/>
            <person name="Gregory B.D."/>
            <person name="Nowacki M."/>
            <person name="Derisi J."/>
            <person name="Roy S.W."/>
            <person name="Marshall W.F."/>
            <person name="Sood P."/>
        </authorList>
    </citation>
    <scope>NUCLEOTIDE SEQUENCE [LARGE SCALE GENOMIC DNA]</scope>
    <source>
        <strain evidence="13">WM001</strain>
    </source>
</reference>
<dbReference type="FunFam" id="3.30.200.20:FF:000049">
    <property type="entry name" value="cyclin-dependent kinase-like 1 isoform X1"/>
    <property type="match status" value="1"/>
</dbReference>
<dbReference type="InterPro" id="IPR011009">
    <property type="entry name" value="Kinase-like_dom_sf"/>
</dbReference>
<evidence type="ECO:0000256" key="3">
    <source>
        <dbReference type="ARBA" id="ARBA00022679"/>
    </source>
</evidence>
<dbReference type="InterPro" id="IPR050117">
    <property type="entry name" value="MAPK"/>
</dbReference>
<dbReference type="GO" id="GO:0004693">
    <property type="term" value="F:cyclin-dependent protein serine/threonine kinase activity"/>
    <property type="evidence" value="ECO:0007669"/>
    <property type="project" value="UniProtKB-EC"/>
</dbReference>
<evidence type="ECO:0000256" key="10">
    <source>
        <dbReference type="RuleBase" id="RU000304"/>
    </source>
</evidence>
<protein>
    <recommendedName>
        <fullName evidence="1">cyclin-dependent kinase</fullName>
        <ecNumber evidence="1">2.7.11.22</ecNumber>
    </recommendedName>
</protein>
<dbReference type="PANTHER" id="PTHR24055">
    <property type="entry name" value="MITOGEN-ACTIVATED PROTEIN KINASE"/>
    <property type="match status" value="1"/>
</dbReference>
<evidence type="ECO:0000256" key="11">
    <source>
        <dbReference type="SAM" id="MobiDB-lite"/>
    </source>
</evidence>
<dbReference type="EMBL" id="MPUH01000962">
    <property type="protein sequence ID" value="OMJ71723.1"/>
    <property type="molecule type" value="Genomic_DNA"/>
</dbReference>
<evidence type="ECO:0000256" key="1">
    <source>
        <dbReference type="ARBA" id="ARBA00012425"/>
    </source>
</evidence>
<dbReference type="InterPro" id="IPR000719">
    <property type="entry name" value="Prot_kinase_dom"/>
</dbReference>
<dbReference type="Proteomes" id="UP000187209">
    <property type="component" value="Unassembled WGS sequence"/>
</dbReference>
<evidence type="ECO:0000256" key="2">
    <source>
        <dbReference type="ARBA" id="ARBA00022527"/>
    </source>
</evidence>
<dbReference type="PROSITE" id="PS00107">
    <property type="entry name" value="PROTEIN_KINASE_ATP"/>
    <property type="match status" value="1"/>
</dbReference>
<evidence type="ECO:0000313" key="14">
    <source>
        <dbReference type="Proteomes" id="UP000187209"/>
    </source>
</evidence>
<organism evidence="13 14">
    <name type="scientific">Stentor coeruleus</name>
    <dbReference type="NCBI Taxonomy" id="5963"/>
    <lineage>
        <taxon>Eukaryota</taxon>
        <taxon>Sar</taxon>
        <taxon>Alveolata</taxon>
        <taxon>Ciliophora</taxon>
        <taxon>Postciliodesmatophora</taxon>
        <taxon>Heterotrichea</taxon>
        <taxon>Heterotrichida</taxon>
        <taxon>Stentoridae</taxon>
        <taxon>Stentor</taxon>
    </lineage>
</organism>
<accession>A0A1R2B4J7</accession>
<dbReference type="Pfam" id="PF00069">
    <property type="entry name" value="Pkinase"/>
    <property type="match status" value="1"/>
</dbReference>
<dbReference type="PROSITE" id="PS50011">
    <property type="entry name" value="PROTEIN_KINASE_DOM"/>
    <property type="match status" value="1"/>
</dbReference>
<evidence type="ECO:0000256" key="8">
    <source>
        <dbReference type="ARBA" id="ARBA00048367"/>
    </source>
</evidence>
<dbReference type="SUPFAM" id="SSF56112">
    <property type="entry name" value="Protein kinase-like (PK-like)"/>
    <property type="match status" value="1"/>
</dbReference>
<dbReference type="InterPro" id="IPR008271">
    <property type="entry name" value="Ser/Thr_kinase_AS"/>
</dbReference>
<gene>
    <name evidence="13" type="ORF">SteCoe_29986</name>
</gene>
<evidence type="ECO:0000256" key="6">
    <source>
        <dbReference type="ARBA" id="ARBA00022840"/>
    </source>
</evidence>
<proteinExistence type="inferred from homology"/>